<evidence type="ECO:0000313" key="4">
    <source>
        <dbReference type="EMBL" id="CAJ1403252.1"/>
    </source>
</evidence>
<evidence type="ECO:0000256" key="1">
    <source>
        <dbReference type="ARBA" id="ARBA00022741"/>
    </source>
</evidence>
<dbReference type="Proteomes" id="UP001178507">
    <property type="component" value="Unassembled WGS sequence"/>
</dbReference>
<reference evidence="4" key="1">
    <citation type="submission" date="2023-08" db="EMBL/GenBank/DDBJ databases">
        <authorList>
            <person name="Chen Y."/>
            <person name="Shah S."/>
            <person name="Dougan E. K."/>
            <person name="Thang M."/>
            <person name="Chan C."/>
        </authorList>
    </citation>
    <scope>NUCLEOTIDE SEQUENCE</scope>
</reference>
<keyword evidence="3" id="KW-0812">Transmembrane</keyword>
<keyword evidence="1" id="KW-0547">Nucleotide-binding</keyword>
<dbReference type="InterPro" id="IPR029067">
    <property type="entry name" value="CDC48_domain_2-like_sf"/>
</dbReference>
<proteinExistence type="predicted"/>
<dbReference type="SUPFAM" id="SSF54585">
    <property type="entry name" value="Cdc48 domain 2-like"/>
    <property type="match status" value="1"/>
</dbReference>
<keyword evidence="3" id="KW-1133">Transmembrane helix</keyword>
<keyword evidence="3" id="KW-0472">Membrane</keyword>
<keyword evidence="2" id="KW-0067">ATP-binding</keyword>
<comment type="caution">
    <text evidence="4">The sequence shown here is derived from an EMBL/GenBank/DDBJ whole genome shotgun (WGS) entry which is preliminary data.</text>
</comment>
<evidence type="ECO:0000313" key="5">
    <source>
        <dbReference type="Proteomes" id="UP001178507"/>
    </source>
</evidence>
<sequence length="235" mass="26482">MDAERSWAHLCCAPTACGFLALVLVAYHNHTVPYFQSSQVGEFTKGFDFSHDGVRTAYGVAGQSTEIFYEGPEIERKVLERLHALPFEACREKYRPQQAALLRDFLRPYFGQRSATVKANDVLEIQGVKFKVISTRPTEGGGVGKDTELVCQGVALRESFQPAARSKAKASWQRWGGSLAFFFFFVLVAWQVSCCHHTEAMLVCLGGSRGAEIWWLKNMEPKMTPWQWNPRLKPA</sequence>
<name>A0AA36NDN1_9DINO</name>
<dbReference type="AlphaFoldDB" id="A0AA36NDN1"/>
<dbReference type="GO" id="GO:0005524">
    <property type="term" value="F:ATP binding"/>
    <property type="evidence" value="ECO:0007669"/>
    <property type="project" value="UniProtKB-KW"/>
</dbReference>
<keyword evidence="5" id="KW-1185">Reference proteome</keyword>
<dbReference type="EMBL" id="CAUJNA010003487">
    <property type="protein sequence ID" value="CAJ1403252.1"/>
    <property type="molecule type" value="Genomic_DNA"/>
</dbReference>
<accession>A0AA36NDN1</accession>
<evidence type="ECO:0000256" key="3">
    <source>
        <dbReference type="SAM" id="Phobius"/>
    </source>
</evidence>
<dbReference type="Gene3D" id="3.10.330.10">
    <property type="match status" value="1"/>
</dbReference>
<gene>
    <name evidence="4" type="ORF">EVOR1521_LOCUS25969</name>
</gene>
<feature type="transmembrane region" description="Helical" evidence="3">
    <location>
        <begin position="6"/>
        <end position="27"/>
    </location>
</feature>
<protein>
    <submittedName>
        <fullName evidence="4">Uncharacterized protein</fullName>
    </submittedName>
</protein>
<feature type="transmembrane region" description="Helical" evidence="3">
    <location>
        <begin position="175"/>
        <end position="192"/>
    </location>
</feature>
<organism evidence="4 5">
    <name type="scientific">Effrenium voratum</name>
    <dbReference type="NCBI Taxonomy" id="2562239"/>
    <lineage>
        <taxon>Eukaryota</taxon>
        <taxon>Sar</taxon>
        <taxon>Alveolata</taxon>
        <taxon>Dinophyceae</taxon>
        <taxon>Suessiales</taxon>
        <taxon>Symbiodiniaceae</taxon>
        <taxon>Effrenium</taxon>
    </lineage>
</organism>
<evidence type="ECO:0000256" key="2">
    <source>
        <dbReference type="ARBA" id="ARBA00022840"/>
    </source>
</evidence>